<dbReference type="EMBL" id="QCZG01000010">
    <property type="protein sequence ID" value="PWA12267.1"/>
    <property type="molecule type" value="Genomic_DNA"/>
</dbReference>
<accession>A0A2U1K412</accession>
<dbReference type="GO" id="GO:0016747">
    <property type="term" value="F:acyltransferase activity, transferring groups other than amino-acyl groups"/>
    <property type="evidence" value="ECO:0007669"/>
    <property type="project" value="InterPro"/>
</dbReference>
<feature type="domain" description="N-acetyltransferase" evidence="3">
    <location>
        <begin position="1"/>
        <end position="142"/>
    </location>
</feature>
<sequence length="142" mass="15930">MKIRKATINDIPELASLMTQLGYPTSVEKMEIRFNNIESNPSYHTIVADIGGKVVGMAGLCTGMFYEYDGSYIRIVAFVVDSNYRRKGLGKKLIEAENWARKQGASVIVLNSGNREERNNAHQFYLNLGFKDKSTGFVKSLL</sequence>
<dbReference type="InterPro" id="IPR000182">
    <property type="entry name" value="GNAT_dom"/>
</dbReference>
<dbReference type="PROSITE" id="PS51186">
    <property type="entry name" value="GNAT"/>
    <property type="match status" value="1"/>
</dbReference>
<name>A0A2U1K412_9BACI</name>
<reference evidence="4 5" key="1">
    <citation type="submission" date="2018-04" db="EMBL/GenBank/DDBJ databases">
        <title>Camelliibacillus theae gen. nov., sp. nov., isolated from Pu'er tea.</title>
        <authorList>
            <person name="Niu L."/>
        </authorList>
    </citation>
    <scope>NUCLEOTIDE SEQUENCE [LARGE SCALE GENOMIC DNA]</scope>
    <source>
        <strain evidence="4 5">T8</strain>
    </source>
</reference>
<dbReference type="Proteomes" id="UP000245998">
    <property type="component" value="Unassembled WGS sequence"/>
</dbReference>
<evidence type="ECO:0000313" key="5">
    <source>
        <dbReference type="Proteomes" id="UP000245998"/>
    </source>
</evidence>
<evidence type="ECO:0000256" key="2">
    <source>
        <dbReference type="ARBA" id="ARBA00023315"/>
    </source>
</evidence>
<dbReference type="Gene3D" id="3.40.630.30">
    <property type="match status" value="1"/>
</dbReference>
<dbReference type="SUPFAM" id="SSF55729">
    <property type="entry name" value="Acyl-CoA N-acyltransferases (Nat)"/>
    <property type="match status" value="1"/>
</dbReference>
<dbReference type="InterPro" id="IPR016181">
    <property type="entry name" value="Acyl_CoA_acyltransferase"/>
</dbReference>
<evidence type="ECO:0000259" key="3">
    <source>
        <dbReference type="PROSITE" id="PS51186"/>
    </source>
</evidence>
<dbReference type="RefSeq" id="WP_116554090.1">
    <property type="nucleotide sequence ID" value="NZ_QCZG01000010.1"/>
</dbReference>
<gene>
    <name evidence="4" type="ORF">DCC39_06520</name>
</gene>
<keyword evidence="1 4" id="KW-0808">Transferase</keyword>
<dbReference type="Pfam" id="PF00583">
    <property type="entry name" value="Acetyltransf_1"/>
    <property type="match status" value="1"/>
</dbReference>
<proteinExistence type="predicted"/>
<comment type="caution">
    <text evidence="4">The sequence shown here is derived from an EMBL/GenBank/DDBJ whole genome shotgun (WGS) entry which is preliminary data.</text>
</comment>
<protein>
    <submittedName>
        <fullName evidence="4">GNAT family N-acetyltransferase</fullName>
    </submittedName>
</protein>
<dbReference type="PANTHER" id="PTHR43877">
    <property type="entry name" value="AMINOALKYLPHOSPHONATE N-ACETYLTRANSFERASE-RELATED-RELATED"/>
    <property type="match status" value="1"/>
</dbReference>
<dbReference type="InterPro" id="IPR050832">
    <property type="entry name" value="Bact_Acetyltransf"/>
</dbReference>
<evidence type="ECO:0000313" key="4">
    <source>
        <dbReference type="EMBL" id="PWA12267.1"/>
    </source>
</evidence>
<dbReference type="AlphaFoldDB" id="A0A2U1K412"/>
<dbReference type="OrthoDB" id="9797826at2"/>
<evidence type="ECO:0000256" key="1">
    <source>
        <dbReference type="ARBA" id="ARBA00022679"/>
    </source>
</evidence>
<organism evidence="4 5">
    <name type="scientific">Pueribacillus theae</name>
    <dbReference type="NCBI Taxonomy" id="2171751"/>
    <lineage>
        <taxon>Bacteria</taxon>
        <taxon>Bacillati</taxon>
        <taxon>Bacillota</taxon>
        <taxon>Bacilli</taxon>
        <taxon>Bacillales</taxon>
        <taxon>Bacillaceae</taxon>
        <taxon>Pueribacillus</taxon>
    </lineage>
</organism>
<dbReference type="CDD" id="cd04301">
    <property type="entry name" value="NAT_SF"/>
    <property type="match status" value="1"/>
</dbReference>
<keyword evidence="2" id="KW-0012">Acyltransferase</keyword>
<keyword evidence="5" id="KW-1185">Reference proteome</keyword>